<dbReference type="Gene3D" id="1.10.8.80">
    <property type="entry name" value="Magnesium chelatase subunit I, C-Terminal domain"/>
    <property type="match status" value="1"/>
</dbReference>
<evidence type="ECO:0000259" key="1">
    <source>
        <dbReference type="SMART" id="SM00382"/>
    </source>
</evidence>
<keyword evidence="3" id="KW-1185">Reference proteome</keyword>
<dbReference type="SMART" id="SM00382">
    <property type="entry name" value="AAA"/>
    <property type="match status" value="1"/>
</dbReference>
<dbReference type="InterPro" id="IPR027417">
    <property type="entry name" value="P-loop_NTPase"/>
</dbReference>
<dbReference type="Pfam" id="PF17863">
    <property type="entry name" value="AAA_lid_2"/>
    <property type="match status" value="1"/>
</dbReference>
<dbReference type="InterPro" id="IPR050764">
    <property type="entry name" value="CbbQ/NirQ/NorQ/GpvN"/>
</dbReference>
<feature type="domain" description="AAA+ ATPase" evidence="1">
    <location>
        <begin position="36"/>
        <end position="177"/>
    </location>
</feature>
<gene>
    <name evidence="2" type="ORF">GCM10023225_07190</name>
</gene>
<name>A0ABP9HC08_9ACTN</name>
<dbReference type="Gene3D" id="3.40.50.300">
    <property type="entry name" value="P-loop containing nucleotide triphosphate hydrolases"/>
    <property type="match status" value="1"/>
</dbReference>
<dbReference type="Pfam" id="PF07726">
    <property type="entry name" value="AAA_3"/>
    <property type="match status" value="1"/>
</dbReference>
<dbReference type="InterPro" id="IPR003593">
    <property type="entry name" value="AAA+_ATPase"/>
</dbReference>
<comment type="caution">
    <text evidence="2">The sequence shown here is derived from an EMBL/GenBank/DDBJ whole genome shotgun (WGS) entry which is preliminary data.</text>
</comment>
<organism evidence="2 3">
    <name type="scientific">Kineococcus glutinatus</name>
    <dbReference type="NCBI Taxonomy" id="1070872"/>
    <lineage>
        <taxon>Bacteria</taxon>
        <taxon>Bacillati</taxon>
        <taxon>Actinomycetota</taxon>
        <taxon>Actinomycetes</taxon>
        <taxon>Kineosporiales</taxon>
        <taxon>Kineosporiaceae</taxon>
        <taxon>Kineococcus</taxon>
    </lineage>
</organism>
<dbReference type="Proteomes" id="UP001501195">
    <property type="component" value="Unassembled WGS sequence"/>
</dbReference>
<dbReference type="PIRSF" id="PIRSF002849">
    <property type="entry name" value="AAA_ATPase_chaperone_MoxR_prd"/>
    <property type="match status" value="1"/>
</dbReference>
<accession>A0ABP9HC08</accession>
<dbReference type="CDD" id="cd00009">
    <property type="entry name" value="AAA"/>
    <property type="match status" value="1"/>
</dbReference>
<dbReference type="SUPFAM" id="SSF52540">
    <property type="entry name" value="P-loop containing nucleoside triphosphate hydrolases"/>
    <property type="match status" value="1"/>
</dbReference>
<dbReference type="PANTHER" id="PTHR42759">
    <property type="entry name" value="MOXR FAMILY PROTEIN"/>
    <property type="match status" value="1"/>
</dbReference>
<evidence type="ECO:0000313" key="2">
    <source>
        <dbReference type="EMBL" id="GAA4966946.1"/>
    </source>
</evidence>
<proteinExistence type="predicted"/>
<evidence type="ECO:0000313" key="3">
    <source>
        <dbReference type="Proteomes" id="UP001501195"/>
    </source>
</evidence>
<protein>
    <submittedName>
        <fullName evidence="2">MoxR family ATPase</fullName>
    </submittedName>
</protein>
<sequence length="317" mass="33252">MHTSPTDAARALVGAVEQVVRGRRGAVELVATAVLSGGHVLLEDVPGSGKTTLAKAFALASGAGFGRIQATGDLLPADITGGGVWDAASGGFRFVPGPVFAHVLLVDELNRASPRSQSAFLEAMEEGAVTADGRRHPLPDPFVVLATQNPVEQVGTHPLPESQLDRFAVRVVLGPLGARDERQVVRDQLRAATVGRVRPVLDVAGLRALRAAVREVHVADAVVEHAVDVVRATRTDPRVLLGASARAAIALVRCAQARAVLEGREHVLPCDVQALAVPVLAHRLVLAEPEHGAQGTALAQQEVLARIVQQVPVPVHR</sequence>
<dbReference type="RefSeq" id="WP_345710970.1">
    <property type="nucleotide sequence ID" value="NZ_BAABIL010000083.1"/>
</dbReference>
<reference evidence="3" key="1">
    <citation type="journal article" date="2019" name="Int. J. Syst. Evol. Microbiol.">
        <title>The Global Catalogue of Microorganisms (GCM) 10K type strain sequencing project: providing services to taxonomists for standard genome sequencing and annotation.</title>
        <authorList>
            <consortium name="The Broad Institute Genomics Platform"/>
            <consortium name="The Broad Institute Genome Sequencing Center for Infectious Disease"/>
            <person name="Wu L."/>
            <person name="Ma J."/>
        </authorList>
    </citation>
    <scope>NUCLEOTIDE SEQUENCE [LARGE SCALE GENOMIC DNA]</scope>
    <source>
        <strain evidence="3">JCM 18126</strain>
    </source>
</reference>
<dbReference type="EMBL" id="BAABIL010000083">
    <property type="protein sequence ID" value="GAA4966946.1"/>
    <property type="molecule type" value="Genomic_DNA"/>
</dbReference>
<dbReference type="PANTHER" id="PTHR42759:SF5">
    <property type="entry name" value="METHANOL DEHYDROGENASE REGULATOR"/>
    <property type="match status" value="1"/>
</dbReference>
<dbReference type="InterPro" id="IPR011703">
    <property type="entry name" value="ATPase_AAA-3"/>
</dbReference>
<dbReference type="InterPro" id="IPR041628">
    <property type="entry name" value="ChlI/MoxR_AAA_lid"/>
</dbReference>